<accession>A0A5J6V8S1</accession>
<organism evidence="1 2">
    <name type="scientific">Ornithinimicrobium pratense</name>
    <dbReference type="NCBI Taxonomy" id="2593973"/>
    <lineage>
        <taxon>Bacteria</taxon>
        <taxon>Bacillati</taxon>
        <taxon>Actinomycetota</taxon>
        <taxon>Actinomycetes</taxon>
        <taxon>Micrococcales</taxon>
        <taxon>Ornithinimicrobiaceae</taxon>
        <taxon>Ornithinimicrobium</taxon>
    </lineage>
</organism>
<reference evidence="1 2" key="1">
    <citation type="submission" date="2019-09" db="EMBL/GenBank/DDBJ databases">
        <title>Serinicoccus pratensis sp. nov., isolated from meadow soil.</title>
        <authorList>
            <person name="Zhang W."/>
        </authorList>
    </citation>
    <scope>NUCLEOTIDE SEQUENCE [LARGE SCALE GENOMIC DNA]</scope>
    <source>
        <strain evidence="1 2">W204</strain>
    </source>
</reference>
<proteinExistence type="predicted"/>
<dbReference type="OrthoDB" id="3389325at2"/>
<protein>
    <submittedName>
        <fullName evidence="1">Uncharacterized protein</fullName>
    </submittedName>
</protein>
<gene>
    <name evidence="1" type="ORF">FY030_13015</name>
</gene>
<dbReference type="Proteomes" id="UP000326546">
    <property type="component" value="Chromosome"/>
</dbReference>
<dbReference type="KEGG" id="serw:FY030_13015"/>
<keyword evidence="2" id="KW-1185">Reference proteome</keyword>
<evidence type="ECO:0000313" key="1">
    <source>
        <dbReference type="EMBL" id="QFG69501.1"/>
    </source>
</evidence>
<dbReference type="AlphaFoldDB" id="A0A5J6V8S1"/>
<name>A0A5J6V8S1_9MICO</name>
<evidence type="ECO:0000313" key="2">
    <source>
        <dbReference type="Proteomes" id="UP000326546"/>
    </source>
</evidence>
<dbReference type="RefSeq" id="WP_158061875.1">
    <property type="nucleotide sequence ID" value="NZ_CP044427.1"/>
</dbReference>
<dbReference type="EMBL" id="CP044427">
    <property type="protein sequence ID" value="QFG69501.1"/>
    <property type="molecule type" value="Genomic_DNA"/>
</dbReference>
<sequence length="156" mass="16992">MTGQEENVLGMGTWMTLLGYTEFYADGILSALFEKASREVDVGIQYLLKKEANKAYNTWLARKEALAGVFGVRITELSSWARLDAAIWVRNGIAHGSGGLTRMQKAQEAGKAILVGVPLNEGRLVLSAMSVATCADVCCEFVEELDLATRKELSQS</sequence>